<proteinExistence type="predicted"/>
<evidence type="ECO:0000313" key="3">
    <source>
        <dbReference type="Proteomes" id="UP000501690"/>
    </source>
</evidence>
<name>A0A4D6KLD7_VIGUN</name>
<dbReference type="EMBL" id="CP039345">
    <property type="protein sequence ID" value="QCD77425.1"/>
    <property type="molecule type" value="Genomic_DNA"/>
</dbReference>
<dbReference type="AlphaFoldDB" id="A0A4D6KLD7"/>
<organism evidence="2 3">
    <name type="scientific">Vigna unguiculata</name>
    <name type="common">Cowpea</name>
    <dbReference type="NCBI Taxonomy" id="3917"/>
    <lineage>
        <taxon>Eukaryota</taxon>
        <taxon>Viridiplantae</taxon>
        <taxon>Streptophyta</taxon>
        <taxon>Embryophyta</taxon>
        <taxon>Tracheophyta</taxon>
        <taxon>Spermatophyta</taxon>
        <taxon>Magnoliopsida</taxon>
        <taxon>eudicotyledons</taxon>
        <taxon>Gunneridae</taxon>
        <taxon>Pentapetalae</taxon>
        <taxon>rosids</taxon>
        <taxon>fabids</taxon>
        <taxon>Fabales</taxon>
        <taxon>Fabaceae</taxon>
        <taxon>Papilionoideae</taxon>
        <taxon>50 kb inversion clade</taxon>
        <taxon>NPAAA clade</taxon>
        <taxon>indigoferoid/millettioid clade</taxon>
        <taxon>Phaseoleae</taxon>
        <taxon>Vigna</taxon>
    </lineage>
</organism>
<evidence type="ECO:0000256" key="1">
    <source>
        <dbReference type="SAM" id="MobiDB-lite"/>
    </source>
</evidence>
<evidence type="ECO:0000313" key="2">
    <source>
        <dbReference type="EMBL" id="QCD77425.1"/>
    </source>
</evidence>
<protein>
    <submittedName>
        <fullName evidence="2">Uncharacterized protein</fullName>
    </submittedName>
</protein>
<keyword evidence="3" id="KW-1185">Reference proteome</keyword>
<dbReference type="Proteomes" id="UP000501690">
    <property type="component" value="Linkage Group LG1"/>
</dbReference>
<feature type="region of interest" description="Disordered" evidence="1">
    <location>
        <begin position="50"/>
        <end position="77"/>
    </location>
</feature>
<sequence>MLTTVASPAGDDIAIRFTRPCTNVRNAHNVFPTAFQTGAAPIPFTAARFSSPEVAAGRRQQLQPSQTPTPQPFISKP</sequence>
<gene>
    <name evidence="2" type="ORF">DEO72_LG1g1049</name>
</gene>
<accession>A0A4D6KLD7</accession>
<reference evidence="2 3" key="1">
    <citation type="submission" date="2019-04" db="EMBL/GenBank/DDBJ databases">
        <title>An improved genome assembly and genetic linkage map for asparagus bean, Vigna unguiculata ssp. sesquipedialis.</title>
        <authorList>
            <person name="Xia Q."/>
            <person name="Zhang R."/>
            <person name="Dong Y."/>
        </authorList>
    </citation>
    <scope>NUCLEOTIDE SEQUENCE [LARGE SCALE GENOMIC DNA]</scope>
    <source>
        <tissue evidence="2">Leaf</tissue>
    </source>
</reference>